<protein>
    <submittedName>
        <fullName evidence="1">Unplaced genomic scaffold K443scaffold_281, whole genome shotgun sequence</fullName>
    </submittedName>
</protein>
<dbReference type="Gene3D" id="3.30.420.40">
    <property type="match status" value="1"/>
</dbReference>
<reference evidence="2" key="2">
    <citation type="submission" date="2015-01" db="EMBL/GenBank/DDBJ databases">
        <title>Evolutionary Origins and Diversification of the Mycorrhizal Mutualists.</title>
        <authorList>
            <consortium name="DOE Joint Genome Institute"/>
            <consortium name="Mycorrhizal Genomics Consortium"/>
            <person name="Kohler A."/>
            <person name="Kuo A."/>
            <person name="Nagy L.G."/>
            <person name="Floudas D."/>
            <person name="Copeland A."/>
            <person name="Barry K.W."/>
            <person name="Cichocki N."/>
            <person name="Veneault-Fourrey C."/>
            <person name="LaButti K."/>
            <person name="Lindquist E.A."/>
            <person name="Lipzen A."/>
            <person name="Lundell T."/>
            <person name="Morin E."/>
            <person name="Murat C."/>
            <person name="Riley R."/>
            <person name="Ohm R."/>
            <person name="Sun H."/>
            <person name="Tunlid A."/>
            <person name="Henrissat B."/>
            <person name="Grigoriev I.V."/>
            <person name="Hibbett D.S."/>
            <person name="Martin F."/>
        </authorList>
    </citation>
    <scope>NUCLEOTIDE SEQUENCE [LARGE SCALE GENOMIC DNA]</scope>
    <source>
        <strain evidence="2">LaAM-08-1</strain>
    </source>
</reference>
<organism evidence="1 2">
    <name type="scientific">Laccaria amethystina LaAM-08-1</name>
    <dbReference type="NCBI Taxonomy" id="1095629"/>
    <lineage>
        <taxon>Eukaryota</taxon>
        <taxon>Fungi</taxon>
        <taxon>Dikarya</taxon>
        <taxon>Basidiomycota</taxon>
        <taxon>Agaricomycotina</taxon>
        <taxon>Agaricomycetes</taxon>
        <taxon>Agaricomycetidae</taxon>
        <taxon>Agaricales</taxon>
        <taxon>Agaricineae</taxon>
        <taxon>Hydnangiaceae</taxon>
        <taxon>Laccaria</taxon>
    </lineage>
</organism>
<proteinExistence type="predicted"/>
<dbReference type="CDD" id="cd10170">
    <property type="entry name" value="ASKHA_NBD_HSP70"/>
    <property type="match status" value="1"/>
</dbReference>
<dbReference type="OrthoDB" id="2963168at2759"/>
<sequence length="589" mass="65411">MSTTRAPYAGTRRKLSIAFDVGTTYSGISYSILDPGQVPEIKGVTKFPAQDQVSGSSKIPTIIYYDTNGRARAMGAEAMQEGIYETAEDEDWIKAEWFKLHLRPRSNATQEITGQLPPLPPGKSVLDVLADFLRYLFKCARTYIEETHANGVDLWLSVEKDIEFVLSHPNGWEGAQQTQMRKAAVLAGLIPDNQGGYDRIAFVTEGEASLHFSIRNGLPSSALKEGDGVVIVDAGGGTIDISAYARNPNVSTSFDEIAAPQCHFHGSIFVSIHARLFLEKLLSESAFLDDLDHIVRCFDKTTKLRFRNSEEPQFIKFGGTRDNEPDCNIRYGQLKLTGAEVAEFFEPSIKCIVESVREQRRTGHKKFSNVILVGGFAASDWLYNKVSDRLKPDGFTIIRPDNHVNKAVADGALSYYIDHHVKTRVSKITYGSRGGINYDASNSEHSKRSHLVLTSISGIRRLGGIFWVLLPTNTQVSETKEFRRAHYWEFDNLSGLSTASTAVWGYKGTVSDAAFMDVNTSLYSQLCTIEVDLSHLKPSPKSVNASTSTYYKVDYELIMLFGGTELKAQLAWKENGVEKRSAAKIVYSD</sequence>
<evidence type="ECO:0000313" key="1">
    <source>
        <dbReference type="EMBL" id="KIJ93946.1"/>
    </source>
</evidence>
<keyword evidence="2" id="KW-1185">Reference proteome</keyword>
<accession>A0A0C9X8K4</accession>
<dbReference type="AlphaFoldDB" id="A0A0C9X8K4"/>
<dbReference type="InterPro" id="IPR043129">
    <property type="entry name" value="ATPase_NBD"/>
</dbReference>
<reference evidence="1 2" key="1">
    <citation type="submission" date="2014-04" db="EMBL/GenBank/DDBJ databases">
        <authorList>
            <consortium name="DOE Joint Genome Institute"/>
            <person name="Kuo A."/>
            <person name="Kohler A."/>
            <person name="Nagy L.G."/>
            <person name="Floudas D."/>
            <person name="Copeland A."/>
            <person name="Barry K.W."/>
            <person name="Cichocki N."/>
            <person name="Veneault-Fourrey C."/>
            <person name="LaButti K."/>
            <person name="Lindquist E.A."/>
            <person name="Lipzen A."/>
            <person name="Lundell T."/>
            <person name="Morin E."/>
            <person name="Murat C."/>
            <person name="Sun H."/>
            <person name="Tunlid A."/>
            <person name="Henrissat B."/>
            <person name="Grigoriev I.V."/>
            <person name="Hibbett D.S."/>
            <person name="Martin F."/>
            <person name="Nordberg H.P."/>
            <person name="Cantor M.N."/>
            <person name="Hua S.X."/>
        </authorList>
    </citation>
    <scope>NUCLEOTIDE SEQUENCE [LARGE SCALE GENOMIC DNA]</scope>
    <source>
        <strain evidence="1 2">LaAM-08-1</strain>
    </source>
</reference>
<dbReference type="PANTHER" id="PTHR14187">
    <property type="entry name" value="ALPHA KINASE/ELONGATION FACTOR 2 KINASE"/>
    <property type="match status" value="1"/>
</dbReference>
<dbReference type="SUPFAM" id="SSF53067">
    <property type="entry name" value="Actin-like ATPase domain"/>
    <property type="match status" value="2"/>
</dbReference>
<dbReference type="HOGENOM" id="CLU_009958_4_2_1"/>
<dbReference type="PANTHER" id="PTHR14187:SF5">
    <property type="entry name" value="HEAT SHOCK 70 KDA PROTEIN 12A"/>
    <property type="match status" value="1"/>
</dbReference>
<dbReference type="EMBL" id="KN838816">
    <property type="protein sequence ID" value="KIJ93946.1"/>
    <property type="molecule type" value="Genomic_DNA"/>
</dbReference>
<name>A0A0C9X8K4_9AGAR</name>
<dbReference type="Proteomes" id="UP000054477">
    <property type="component" value="Unassembled WGS sequence"/>
</dbReference>
<evidence type="ECO:0000313" key="2">
    <source>
        <dbReference type="Proteomes" id="UP000054477"/>
    </source>
</evidence>
<gene>
    <name evidence="1" type="ORF">K443DRAFT_684131</name>
</gene>
<dbReference type="STRING" id="1095629.A0A0C9X8K4"/>